<protein>
    <recommendedName>
        <fullName evidence="3">NlpE N-terminal domain-containing protein</fullName>
    </recommendedName>
</protein>
<name>A0A1G6HYU2_9GAMM</name>
<dbReference type="EMBL" id="FMYL01000007">
    <property type="protein sequence ID" value="SDB98995.1"/>
    <property type="molecule type" value="Genomic_DNA"/>
</dbReference>
<keyword evidence="2" id="KW-1185">Reference proteome</keyword>
<dbReference type="AlphaFoldDB" id="A0A1G6HYU2"/>
<evidence type="ECO:0008006" key="3">
    <source>
        <dbReference type="Google" id="ProtNLM"/>
    </source>
</evidence>
<dbReference type="OrthoDB" id="6717149at2"/>
<evidence type="ECO:0000313" key="2">
    <source>
        <dbReference type="Proteomes" id="UP000242501"/>
    </source>
</evidence>
<gene>
    <name evidence="1" type="ORF">SAMN05421733_107103</name>
</gene>
<organism evidence="1 2">
    <name type="scientific">Acinetobacter boissieri</name>
    <dbReference type="NCBI Taxonomy" id="1219383"/>
    <lineage>
        <taxon>Bacteria</taxon>
        <taxon>Pseudomonadati</taxon>
        <taxon>Pseudomonadota</taxon>
        <taxon>Gammaproteobacteria</taxon>
        <taxon>Moraxellales</taxon>
        <taxon>Moraxellaceae</taxon>
        <taxon>Acinetobacter</taxon>
    </lineage>
</organism>
<accession>A0A1G6HYU2</accession>
<dbReference type="PROSITE" id="PS51257">
    <property type="entry name" value="PROKAR_LIPOPROTEIN"/>
    <property type="match status" value="1"/>
</dbReference>
<dbReference type="Proteomes" id="UP000242501">
    <property type="component" value="Unassembled WGS sequence"/>
</dbReference>
<reference evidence="2" key="1">
    <citation type="submission" date="2016-09" db="EMBL/GenBank/DDBJ databases">
        <authorList>
            <person name="Varghese N."/>
            <person name="Submissions S."/>
        </authorList>
    </citation>
    <scope>NUCLEOTIDE SEQUENCE [LARGE SCALE GENOMIC DNA]</scope>
    <source>
        <strain evidence="2">ANC 4422</strain>
    </source>
</reference>
<evidence type="ECO:0000313" key="1">
    <source>
        <dbReference type="EMBL" id="SDB98995.1"/>
    </source>
</evidence>
<sequence>MRDDLRGKSKVYCVHGILVLLSLTLLGCDSHIEQAEKAITPKTTHVDETPDASHHTNLWQVAGQATMPKKIQQHSQATEQNKKLTEEEKAIVGRYSVVVPCTDPIARCGDEKEDAVEFILNLMPDGSVYRLIKRLGSIQVDSRSSQSYYKDHWELKQINAQQYIVTFYSSNGMKFFYRIDDNKRLVMDLGRNKLINLQAYRTGYPFPDRAYTLSKLPD</sequence>
<dbReference type="RefSeq" id="WP_092748580.1">
    <property type="nucleotide sequence ID" value="NZ_FMYL01000007.1"/>
</dbReference>
<proteinExistence type="predicted"/>